<name>A0A7R7XN10_9EURO</name>
<proteinExistence type="predicted"/>
<dbReference type="Proteomes" id="UP000654913">
    <property type="component" value="Chromosome 4"/>
</dbReference>
<keyword evidence="3" id="KW-1185">Reference proteome</keyword>
<evidence type="ECO:0000313" key="2">
    <source>
        <dbReference type="EMBL" id="BCS24532.1"/>
    </source>
</evidence>
<dbReference type="EMBL" id="AP024446">
    <property type="protein sequence ID" value="BCS24532.1"/>
    <property type="molecule type" value="Genomic_DNA"/>
</dbReference>
<reference evidence="2" key="2">
    <citation type="submission" date="2021-02" db="EMBL/GenBank/DDBJ databases">
        <title>Aspergillus puulaauensis MK2 genome sequence.</title>
        <authorList>
            <person name="Futagami T."/>
            <person name="Mori K."/>
            <person name="Kadooka C."/>
            <person name="Tanaka T."/>
        </authorList>
    </citation>
    <scope>NUCLEOTIDE SEQUENCE</scope>
    <source>
        <strain evidence="2">MK2</strain>
    </source>
</reference>
<gene>
    <name evidence="2" type="ORF">APUU_40976A</name>
</gene>
<protein>
    <submittedName>
        <fullName evidence="2">Uncharacterized protein</fullName>
    </submittedName>
</protein>
<sequence length="82" mass="8775">MFVPQHRRHASAFGVSTDNDMLYTEMADGEFDDSTGTEIGGVQDVCDIAVNEHVAWMEAKQGRLGAPRVGAPDPEDLGLLAG</sequence>
<dbReference type="AntiFam" id="ANF00103">
    <property type="entry name" value="Shadow ORF (opposite can)"/>
</dbReference>
<dbReference type="AlphaFoldDB" id="A0A7R7XN10"/>
<reference evidence="2" key="1">
    <citation type="submission" date="2021-01" db="EMBL/GenBank/DDBJ databases">
        <authorList>
            <consortium name="Aspergillus puulaauensis MK2 genome sequencing consortium"/>
            <person name="Kazuki M."/>
            <person name="Futagami T."/>
        </authorList>
    </citation>
    <scope>NUCLEOTIDE SEQUENCE</scope>
    <source>
        <strain evidence="2">MK2</strain>
    </source>
</reference>
<dbReference type="RefSeq" id="XP_041556726.1">
    <property type="nucleotide sequence ID" value="XM_041704108.1"/>
</dbReference>
<organism evidence="2 3">
    <name type="scientific">Aspergillus puulaauensis</name>
    <dbReference type="NCBI Taxonomy" id="1220207"/>
    <lineage>
        <taxon>Eukaryota</taxon>
        <taxon>Fungi</taxon>
        <taxon>Dikarya</taxon>
        <taxon>Ascomycota</taxon>
        <taxon>Pezizomycotina</taxon>
        <taxon>Eurotiomycetes</taxon>
        <taxon>Eurotiomycetidae</taxon>
        <taxon>Eurotiales</taxon>
        <taxon>Aspergillaceae</taxon>
        <taxon>Aspergillus</taxon>
    </lineage>
</organism>
<accession>A0A7R7XN10</accession>
<dbReference type="GeneID" id="64974537"/>
<dbReference type="KEGG" id="apuu:APUU_40976A"/>
<feature type="region of interest" description="Disordered" evidence="1">
    <location>
        <begin position="63"/>
        <end position="82"/>
    </location>
</feature>
<evidence type="ECO:0000256" key="1">
    <source>
        <dbReference type="SAM" id="MobiDB-lite"/>
    </source>
</evidence>
<evidence type="ECO:0000313" key="3">
    <source>
        <dbReference type="Proteomes" id="UP000654913"/>
    </source>
</evidence>